<sequence>MRKRLRACEECHRLKIKCDISTNPDAASCERCTRNDLECVPAAPRLQRNRIQELEAQIQELNSLLQSQSNTSPTPSRSPGSYTTTSRGRLPGSVTDNHYDAILVFLDARIPPTKQQHLLHLYAHQAGAAWPVIRLSMDLEYLRTKAPILLLSVIAYTITQEAQGVDVETHDEIVRETMHVLGEEVIGRGQRSLELVQALLIVTYWNKSTRRGEQGSCYQILQLAADMAIDLGIAGSSLQPTPPAYFCRHHDTGSVDARRTWLACYVALSSSSISARKPNLYPWDAYHDECVLYLESQGDASDMLLCQLARITQLDMEISNHLCLCQLATFVDGNDYNTHAVIDTLKSKLEAWAAQIPSSLTSSQTLKVWWHVAMIRLYELVLHTPTNKALFAAPFIPARIPIKDFPKPTTIIAPLRTTLEALVQNCHAVLDTAAEMDPAMILSLPSFCFAPTILYTLFVLVTVMVATTDPANTYGQCLPKDCFRIQNCSLKLRTLVMYMKALDPTLSCYTTRMFDATSWLEQWYNDYTAILQRYEANLVH</sequence>
<dbReference type="AlphaFoldDB" id="A0A6A5K1B4"/>
<dbReference type="CDD" id="cd00067">
    <property type="entry name" value="GAL4"/>
    <property type="match status" value="1"/>
</dbReference>
<dbReference type="SUPFAM" id="SSF57701">
    <property type="entry name" value="Zn2/Cys6 DNA-binding domain"/>
    <property type="match status" value="1"/>
</dbReference>
<dbReference type="CDD" id="cd12148">
    <property type="entry name" value="fungal_TF_MHR"/>
    <property type="match status" value="1"/>
</dbReference>
<dbReference type="EMBL" id="ML975621">
    <property type="protein sequence ID" value="KAF1828204.1"/>
    <property type="molecule type" value="Genomic_DNA"/>
</dbReference>
<dbReference type="Pfam" id="PF00172">
    <property type="entry name" value="Zn_clus"/>
    <property type="match status" value="1"/>
</dbReference>
<feature type="compositionally biased region" description="Polar residues" evidence="7">
    <location>
        <begin position="71"/>
        <end position="87"/>
    </location>
</feature>
<dbReference type="SMART" id="SM00066">
    <property type="entry name" value="GAL4"/>
    <property type="match status" value="1"/>
</dbReference>
<evidence type="ECO:0000256" key="1">
    <source>
        <dbReference type="ARBA" id="ARBA00004123"/>
    </source>
</evidence>
<keyword evidence="5" id="KW-0804">Transcription</keyword>
<dbReference type="GO" id="GO:0000976">
    <property type="term" value="F:transcription cis-regulatory region binding"/>
    <property type="evidence" value="ECO:0007669"/>
    <property type="project" value="TreeGrafter"/>
</dbReference>
<keyword evidence="3" id="KW-0805">Transcription regulation</keyword>
<evidence type="ECO:0000256" key="6">
    <source>
        <dbReference type="ARBA" id="ARBA00023242"/>
    </source>
</evidence>
<dbReference type="InterPro" id="IPR051089">
    <property type="entry name" value="prtT"/>
</dbReference>
<dbReference type="PROSITE" id="PS50048">
    <property type="entry name" value="ZN2_CY6_FUNGAL_2"/>
    <property type="match status" value="1"/>
</dbReference>
<evidence type="ECO:0000259" key="8">
    <source>
        <dbReference type="PROSITE" id="PS50048"/>
    </source>
</evidence>
<dbReference type="GO" id="GO:0000981">
    <property type="term" value="F:DNA-binding transcription factor activity, RNA polymerase II-specific"/>
    <property type="evidence" value="ECO:0007669"/>
    <property type="project" value="InterPro"/>
</dbReference>
<keyword evidence="2" id="KW-0479">Metal-binding</keyword>
<proteinExistence type="predicted"/>
<organism evidence="9 10">
    <name type="scientific">Decorospora gaudefroyi</name>
    <dbReference type="NCBI Taxonomy" id="184978"/>
    <lineage>
        <taxon>Eukaryota</taxon>
        <taxon>Fungi</taxon>
        <taxon>Dikarya</taxon>
        <taxon>Ascomycota</taxon>
        <taxon>Pezizomycotina</taxon>
        <taxon>Dothideomycetes</taxon>
        <taxon>Pleosporomycetidae</taxon>
        <taxon>Pleosporales</taxon>
        <taxon>Pleosporineae</taxon>
        <taxon>Pleosporaceae</taxon>
        <taxon>Decorospora</taxon>
    </lineage>
</organism>
<dbReference type="PROSITE" id="PS00463">
    <property type="entry name" value="ZN2_CY6_FUNGAL_1"/>
    <property type="match status" value="1"/>
</dbReference>
<keyword evidence="6" id="KW-0539">Nucleus</keyword>
<accession>A0A6A5K1B4</accession>
<dbReference type="Gene3D" id="4.10.240.10">
    <property type="entry name" value="Zn(2)-C6 fungal-type DNA-binding domain"/>
    <property type="match status" value="1"/>
</dbReference>
<dbReference type="PANTHER" id="PTHR31845">
    <property type="entry name" value="FINGER DOMAIN PROTEIN, PUTATIVE-RELATED"/>
    <property type="match status" value="1"/>
</dbReference>
<dbReference type="Proteomes" id="UP000800040">
    <property type="component" value="Unassembled WGS sequence"/>
</dbReference>
<protein>
    <recommendedName>
        <fullName evidence="8">Zn(2)-C6 fungal-type domain-containing protein</fullName>
    </recommendedName>
</protein>
<evidence type="ECO:0000256" key="5">
    <source>
        <dbReference type="ARBA" id="ARBA00023163"/>
    </source>
</evidence>
<dbReference type="InterPro" id="IPR007219">
    <property type="entry name" value="XnlR_reg_dom"/>
</dbReference>
<evidence type="ECO:0000313" key="9">
    <source>
        <dbReference type="EMBL" id="KAF1828204.1"/>
    </source>
</evidence>
<dbReference type="PANTHER" id="PTHR31845:SF39">
    <property type="entry name" value="TRANSCRIPTION FACTOR PBCR-RELATED"/>
    <property type="match status" value="1"/>
</dbReference>
<dbReference type="GO" id="GO:0008270">
    <property type="term" value="F:zinc ion binding"/>
    <property type="evidence" value="ECO:0007669"/>
    <property type="project" value="InterPro"/>
</dbReference>
<gene>
    <name evidence="9" type="ORF">BDW02DRAFT_575064</name>
</gene>
<dbReference type="InterPro" id="IPR036864">
    <property type="entry name" value="Zn2-C6_fun-type_DNA-bd_sf"/>
</dbReference>
<dbReference type="InterPro" id="IPR001138">
    <property type="entry name" value="Zn2Cys6_DnaBD"/>
</dbReference>
<dbReference type="GO" id="GO:0005634">
    <property type="term" value="C:nucleus"/>
    <property type="evidence" value="ECO:0007669"/>
    <property type="project" value="UniProtKB-SubCell"/>
</dbReference>
<name>A0A6A5K1B4_9PLEO</name>
<feature type="region of interest" description="Disordered" evidence="7">
    <location>
        <begin position="66"/>
        <end position="93"/>
    </location>
</feature>
<evidence type="ECO:0000256" key="2">
    <source>
        <dbReference type="ARBA" id="ARBA00022723"/>
    </source>
</evidence>
<feature type="domain" description="Zn(2)-C6 fungal-type" evidence="8">
    <location>
        <begin position="7"/>
        <end position="40"/>
    </location>
</feature>
<evidence type="ECO:0000256" key="7">
    <source>
        <dbReference type="SAM" id="MobiDB-lite"/>
    </source>
</evidence>
<keyword evidence="10" id="KW-1185">Reference proteome</keyword>
<dbReference type="OrthoDB" id="3365636at2759"/>
<keyword evidence="4" id="KW-0238">DNA-binding</keyword>
<comment type="subcellular location">
    <subcellularLocation>
        <location evidence="1">Nucleus</location>
    </subcellularLocation>
</comment>
<dbReference type="Pfam" id="PF04082">
    <property type="entry name" value="Fungal_trans"/>
    <property type="match status" value="1"/>
</dbReference>
<evidence type="ECO:0000313" key="10">
    <source>
        <dbReference type="Proteomes" id="UP000800040"/>
    </source>
</evidence>
<reference evidence="9" key="1">
    <citation type="submission" date="2020-01" db="EMBL/GenBank/DDBJ databases">
        <authorList>
            <consortium name="DOE Joint Genome Institute"/>
            <person name="Haridas S."/>
            <person name="Albert R."/>
            <person name="Binder M."/>
            <person name="Bloem J."/>
            <person name="Labutti K."/>
            <person name="Salamov A."/>
            <person name="Andreopoulos B."/>
            <person name="Baker S.E."/>
            <person name="Barry K."/>
            <person name="Bills G."/>
            <person name="Bluhm B.H."/>
            <person name="Cannon C."/>
            <person name="Castanera R."/>
            <person name="Culley D.E."/>
            <person name="Daum C."/>
            <person name="Ezra D."/>
            <person name="Gonzalez J.B."/>
            <person name="Henrissat B."/>
            <person name="Kuo A."/>
            <person name="Liang C."/>
            <person name="Lipzen A."/>
            <person name="Lutzoni F."/>
            <person name="Magnuson J."/>
            <person name="Mondo S."/>
            <person name="Nolan M."/>
            <person name="Ohm R."/>
            <person name="Pangilinan J."/>
            <person name="Park H.-J."/>
            <person name="Ramirez L."/>
            <person name="Alfaro M."/>
            <person name="Sun H."/>
            <person name="Tritt A."/>
            <person name="Yoshinaga Y."/>
            <person name="Zwiers L.-H."/>
            <person name="Turgeon B.G."/>
            <person name="Goodwin S.B."/>
            <person name="Spatafora J.W."/>
            <person name="Crous P.W."/>
            <person name="Grigoriev I.V."/>
        </authorList>
    </citation>
    <scope>NUCLEOTIDE SEQUENCE</scope>
    <source>
        <strain evidence="9">P77</strain>
    </source>
</reference>
<evidence type="ECO:0000256" key="3">
    <source>
        <dbReference type="ARBA" id="ARBA00023015"/>
    </source>
</evidence>
<evidence type="ECO:0000256" key="4">
    <source>
        <dbReference type="ARBA" id="ARBA00023125"/>
    </source>
</evidence>
<dbReference type="GO" id="GO:0006351">
    <property type="term" value="P:DNA-templated transcription"/>
    <property type="evidence" value="ECO:0007669"/>
    <property type="project" value="InterPro"/>
</dbReference>